<comment type="cofactor">
    <cofactor evidence="1">
        <name>Mg(2+)</name>
        <dbReference type="ChEBI" id="CHEBI:18420"/>
    </cofactor>
</comment>
<evidence type="ECO:0000256" key="4">
    <source>
        <dbReference type="ARBA" id="ARBA00022723"/>
    </source>
</evidence>
<comment type="caution">
    <text evidence="8">The sequence shown here is derived from an EMBL/GenBank/DDBJ whole genome shotgun (WGS) entry which is preliminary data.</text>
</comment>
<dbReference type="PROSITE" id="PS00723">
    <property type="entry name" value="POLYPRENYL_SYNTHASE_1"/>
    <property type="match status" value="1"/>
</dbReference>
<dbReference type="InterPro" id="IPR033749">
    <property type="entry name" value="Polyprenyl_synt_CS"/>
</dbReference>
<sequence length="316" mass="34786">METGGADSSFIALLSEAKKDFESYLETEVFPRFQKESASELAEAMEYSLKAGGKRLRPILAIAAFGSMTKDSLAVGSSLEFLHTYSLIHDDLPSMDDDDFRRGNPTLHKKYSEATAILAGDALQGYAFEWLTHAKGQETDPFLHRDLVRILHQGGGGPGMVSGQVLDLALERNPDSLHGTKQELLAMTHRLKTGALIRASLLLGNRLRPDHQSRAALFSDYGIKLGLLFQITDDILDVEGSREDLGKTPGKDSRSGKITYPFLYGLDECKKMVSSLARELEELGKNLDSSLSSPESGIRFTDFFRRLPGSLGSRKN</sequence>
<evidence type="ECO:0000256" key="5">
    <source>
        <dbReference type="ARBA" id="ARBA00022842"/>
    </source>
</evidence>
<keyword evidence="6" id="KW-0414">Isoprene biosynthesis</keyword>
<evidence type="ECO:0000256" key="2">
    <source>
        <dbReference type="ARBA" id="ARBA00006706"/>
    </source>
</evidence>
<dbReference type="Pfam" id="PF00348">
    <property type="entry name" value="polyprenyl_synt"/>
    <property type="match status" value="1"/>
</dbReference>
<dbReference type="PANTHER" id="PTHR43281">
    <property type="entry name" value="FARNESYL DIPHOSPHATE SYNTHASE"/>
    <property type="match status" value="1"/>
</dbReference>
<accession>A0A4R9GFS0</accession>
<dbReference type="CDD" id="cd00685">
    <property type="entry name" value="Trans_IPPS_HT"/>
    <property type="match status" value="1"/>
</dbReference>
<evidence type="ECO:0000256" key="6">
    <source>
        <dbReference type="ARBA" id="ARBA00023229"/>
    </source>
</evidence>
<reference evidence="8" key="1">
    <citation type="journal article" date="2019" name="PLoS Negl. Trop. Dis.">
        <title>Revisiting the worldwide diversity of Leptospira species in the environment.</title>
        <authorList>
            <person name="Vincent A.T."/>
            <person name="Schiettekatte O."/>
            <person name="Bourhy P."/>
            <person name="Veyrier F.J."/>
            <person name="Picardeau M."/>
        </authorList>
    </citation>
    <scope>NUCLEOTIDE SEQUENCE [LARGE SCALE GENOMIC DNA]</scope>
    <source>
        <strain evidence="8">SSW15</strain>
    </source>
</reference>
<dbReference type="InterPro" id="IPR008949">
    <property type="entry name" value="Isoprenoid_synthase_dom_sf"/>
</dbReference>
<dbReference type="OrthoDB" id="9805316at2"/>
<evidence type="ECO:0000313" key="9">
    <source>
        <dbReference type="Proteomes" id="UP000298458"/>
    </source>
</evidence>
<dbReference type="GO" id="GO:0004659">
    <property type="term" value="F:prenyltransferase activity"/>
    <property type="evidence" value="ECO:0007669"/>
    <property type="project" value="InterPro"/>
</dbReference>
<keyword evidence="4" id="KW-0479">Metal-binding</keyword>
<keyword evidence="9" id="KW-1185">Reference proteome</keyword>
<evidence type="ECO:0000256" key="1">
    <source>
        <dbReference type="ARBA" id="ARBA00001946"/>
    </source>
</evidence>
<protein>
    <submittedName>
        <fullName evidence="8">Polyprenyl synthetase family protein</fullName>
    </submittedName>
</protein>
<dbReference type="GO" id="GO:0016114">
    <property type="term" value="P:terpenoid biosynthetic process"/>
    <property type="evidence" value="ECO:0007669"/>
    <property type="project" value="UniProtKB-ARBA"/>
</dbReference>
<evidence type="ECO:0000256" key="7">
    <source>
        <dbReference type="RuleBase" id="RU004466"/>
    </source>
</evidence>
<dbReference type="FunFam" id="1.10.600.10:FF:000001">
    <property type="entry name" value="Geranylgeranyl diphosphate synthase"/>
    <property type="match status" value="1"/>
</dbReference>
<dbReference type="GO" id="GO:0046872">
    <property type="term" value="F:metal ion binding"/>
    <property type="evidence" value="ECO:0007669"/>
    <property type="project" value="UniProtKB-KW"/>
</dbReference>
<dbReference type="SFLD" id="SFLDS00005">
    <property type="entry name" value="Isoprenoid_Synthase_Type_I"/>
    <property type="match status" value="1"/>
</dbReference>
<organism evidence="8 9">
    <name type="scientific">Leptospira fletcheri</name>
    <dbReference type="NCBI Taxonomy" id="2484981"/>
    <lineage>
        <taxon>Bacteria</taxon>
        <taxon>Pseudomonadati</taxon>
        <taxon>Spirochaetota</taxon>
        <taxon>Spirochaetia</taxon>
        <taxon>Leptospirales</taxon>
        <taxon>Leptospiraceae</taxon>
        <taxon>Leptospira</taxon>
    </lineage>
</organism>
<dbReference type="SFLD" id="SFLDG01017">
    <property type="entry name" value="Polyprenyl_Transferase_Like"/>
    <property type="match status" value="1"/>
</dbReference>
<comment type="similarity">
    <text evidence="2 7">Belongs to the FPP/GGPP synthase family.</text>
</comment>
<dbReference type="AlphaFoldDB" id="A0A4R9GFS0"/>
<gene>
    <name evidence="8" type="ORF">EHO60_04125</name>
</gene>
<dbReference type="PROSITE" id="PS00444">
    <property type="entry name" value="POLYPRENYL_SYNTHASE_2"/>
    <property type="match status" value="1"/>
</dbReference>
<evidence type="ECO:0000313" key="8">
    <source>
        <dbReference type="EMBL" id="TGK11500.1"/>
    </source>
</evidence>
<evidence type="ECO:0000256" key="3">
    <source>
        <dbReference type="ARBA" id="ARBA00022679"/>
    </source>
</evidence>
<keyword evidence="3 7" id="KW-0808">Transferase</keyword>
<dbReference type="SUPFAM" id="SSF48576">
    <property type="entry name" value="Terpenoid synthases"/>
    <property type="match status" value="1"/>
</dbReference>
<keyword evidence="5" id="KW-0460">Magnesium</keyword>
<dbReference type="PANTHER" id="PTHR43281:SF1">
    <property type="entry name" value="FARNESYL DIPHOSPHATE SYNTHASE"/>
    <property type="match status" value="1"/>
</dbReference>
<proteinExistence type="inferred from homology"/>
<dbReference type="RefSeq" id="WP_135766906.1">
    <property type="nucleotide sequence ID" value="NZ_RQET01000004.1"/>
</dbReference>
<dbReference type="InterPro" id="IPR000092">
    <property type="entry name" value="Polyprenyl_synt"/>
</dbReference>
<dbReference type="Gene3D" id="1.10.600.10">
    <property type="entry name" value="Farnesyl Diphosphate Synthase"/>
    <property type="match status" value="1"/>
</dbReference>
<name>A0A4R9GFS0_9LEPT</name>
<dbReference type="Proteomes" id="UP000298458">
    <property type="component" value="Unassembled WGS sequence"/>
</dbReference>
<dbReference type="EMBL" id="RQET01000004">
    <property type="protein sequence ID" value="TGK11500.1"/>
    <property type="molecule type" value="Genomic_DNA"/>
</dbReference>